<protein>
    <submittedName>
        <fullName evidence="2">Hypothetical conserved protein</fullName>
    </submittedName>
</protein>
<reference evidence="2" key="1">
    <citation type="journal article" date="2005" name="Environ. Microbiol.">
        <title>Genetic and functional properties of uncultivated thermophilic crenarchaeotes from a subsurface gold mine as revealed by analysis of genome fragments.</title>
        <authorList>
            <person name="Nunoura T."/>
            <person name="Hirayama H."/>
            <person name="Takami H."/>
            <person name="Oida H."/>
            <person name="Nishi S."/>
            <person name="Shimamura S."/>
            <person name="Suzuki Y."/>
            <person name="Inagaki F."/>
            <person name="Takai K."/>
            <person name="Nealson K.H."/>
            <person name="Horikoshi K."/>
        </authorList>
    </citation>
    <scope>NUCLEOTIDE SEQUENCE</scope>
</reference>
<evidence type="ECO:0000256" key="1">
    <source>
        <dbReference type="SAM" id="MobiDB-lite"/>
    </source>
</evidence>
<feature type="compositionally biased region" description="Basic and acidic residues" evidence="1">
    <location>
        <begin position="109"/>
        <end position="122"/>
    </location>
</feature>
<sequence length="752" mass="84799">MPEKPYRIRVRVLDGKPRDREALNKLKSNQLGMPHLNIINAKDGIELIICAEKETHLAQVREKLRAAGLEEIEGGDTTIPAPASTTPTPQSTRQGGPQQRNQAQGGRQLPDRGSQEQPDLRKKPYGFVSLPDDFKSAAPVWHDGTSSKEHLSGEIRFELETLTPLLVGWERGIVGDSEAEWPVPNSLDGVGQLTAKKSVLCPLRAPWGKRPVVIPGDSLKGLLRHELGALLGAPMERVAERSYSYRPNALFPNQPNPRLIPRIARVPKDGVEMKALDERTQVRVPTKLELLPTNLRYDKRFEQNANYYRFDDPNGAPYRGGLGAGERLNSKRNLHKKLAANPDTATETVEVPNVVQEGYLATLRHLIDLNHGHFSARHPDVPSVVDGEAARKRILEAAEKEVFQPGDMIWVEWDTEKKQIVSFGWHYYYRWAYVDTVRRDADAPNGQRHGLFPLDKERQKDSDGAPTELSCVRRLFGYTGDNEGSQGIGMGDYSQLMGRVSINAALEVVGDDESDEQRFLPPTFLKELGMPRPSAVEFYLKQPYHPNPRPWDQATLVTYGDAAGYDEPGELAGRKFYLDRPDAYTGEPWKDDSPGNRANERSTLALEASKPGRRFRFTLRFRDLDPAELAAVLVALSPNQFKDILGGTHPDGYCTKLGYARPLGWGSVRIEAKQLLLLDEVGDTPTLKPEADLVAWVRQHYQRTATQNEWLAIHRHKHPDAADYPRQNGQIYTFHTNLRAQHSRKRRYRREE</sequence>
<dbReference type="InterPro" id="IPR023825">
    <property type="entry name" value="CRISPR-assoc_RAMP_BGP1436"/>
</dbReference>
<organism evidence="2">
    <name type="scientific">uncultured Bacteroidota bacterium</name>
    <dbReference type="NCBI Taxonomy" id="152509"/>
    <lineage>
        <taxon>Bacteria</taxon>
        <taxon>Pseudomonadati</taxon>
        <taxon>Bacteroidota</taxon>
        <taxon>environmental samples</taxon>
    </lineage>
</organism>
<dbReference type="EMBL" id="AP011630">
    <property type="protein sequence ID" value="BAL52505.1"/>
    <property type="molecule type" value="Genomic_DNA"/>
</dbReference>
<feature type="region of interest" description="Disordered" evidence="1">
    <location>
        <begin position="71"/>
        <end position="128"/>
    </location>
</feature>
<evidence type="ECO:0000313" key="2">
    <source>
        <dbReference type="EMBL" id="BAL52505.1"/>
    </source>
</evidence>
<dbReference type="AlphaFoldDB" id="H5S8L9"/>
<proteinExistence type="predicted"/>
<gene>
    <name evidence="2" type="ORF">HGMM_F01E03C06</name>
</gene>
<feature type="compositionally biased region" description="Low complexity" evidence="1">
    <location>
        <begin position="80"/>
        <end position="100"/>
    </location>
</feature>
<accession>H5S8L9</accession>
<dbReference type="NCBIfam" id="TIGR03986">
    <property type="entry name" value="TIGR03986 family CRISPR-associated RAMP protein"/>
    <property type="match status" value="1"/>
</dbReference>
<name>H5S8L9_9BACT</name>
<reference evidence="2" key="2">
    <citation type="journal article" date="2012" name="PLoS ONE">
        <title>A Deeply Branching Thermophilic Bacterium with an Ancient Acetyl-CoA Pathway Dominates a Subsurface Ecosystem.</title>
        <authorList>
            <person name="Takami H."/>
            <person name="Noguchi H."/>
            <person name="Takaki Y."/>
            <person name="Uchiyama I."/>
            <person name="Toyoda A."/>
            <person name="Nishi S."/>
            <person name="Chee G.-J."/>
            <person name="Arai W."/>
            <person name="Nunoura T."/>
            <person name="Itoh T."/>
            <person name="Hattori M."/>
            <person name="Takai K."/>
        </authorList>
    </citation>
    <scope>NUCLEOTIDE SEQUENCE</scope>
</reference>